<dbReference type="GO" id="GO:0016787">
    <property type="term" value="F:hydrolase activity"/>
    <property type="evidence" value="ECO:0007669"/>
    <property type="project" value="UniProtKB-KW"/>
</dbReference>
<evidence type="ECO:0000256" key="2">
    <source>
        <dbReference type="ARBA" id="ARBA00022801"/>
    </source>
</evidence>
<dbReference type="AlphaFoldDB" id="A0AAN6TDV4"/>
<name>A0AAN6TDV4_9PEZI</name>
<dbReference type="SUPFAM" id="SSF75304">
    <property type="entry name" value="Amidase signature (AS) enzymes"/>
    <property type="match status" value="1"/>
</dbReference>
<evidence type="ECO:0000256" key="3">
    <source>
        <dbReference type="PIRSR" id="PIRSR001221-1"/>
    </source>
</evidence>
<keyword evidence="6" id="KW-1185">Reference proteome</keyword>
<feature type="active site" description="Charge relay system" evidence="3">
    <location>
        <position position="140"/>
    </location>
</feature>
<feature type="domain" description="Amidase" evidence="4">
    <location>
        <begin position="85"/>
        <end position="547"/>
    </location>
</feature>
<dbReference type="GeneID" id="89935720"/>
<feature type="active site" description="Charge relay system" evidence="3">
    <location>
        <position position="216"/>
    </location>
</feature>
<dbReference type="Pfam" id="PF01425">
    <property type="entry name" value="Amidase"/>
    <property type="match status" value="1"/>
</dbReference>
<feature type="active site" description="Acyl-ester intermediate" evidence="3">
    <location>
        <position position="240"/>
    </location>
</feature>
<gene>
    <name evidence="5" type="ORF">N656DRAFT_709450</name>
</gene>
<dbReference type="PIRSF" id="PIRSF001221">
    <property type="entry name" value="Amidase_fungi"/>
    <property type="match status" value="1"/>
</dbReference>
<reference evidence="5" key="1">
    <citation type="journal article" date="2023" name="Mol. Phylogenet. Evol.">
        <title>Genome-scale phylogeny and comparative genomics of the fungal order Sordariales.</title>
        <authorList>
            <person name="Hensen N."/>
            <person name="Bonometti L."/>
            <person name="Westerberg I."/>
            <person name="Brannstrom I.O."/>
            <person name="Guillou S."/>
            <person name="Cros-Aarteil S."/>
            <person name="Calhoun S."/>
            <person name="Haridas S."/>
            <person name="Kuo A."/>
            <person name="Mondo S."/>
            <person name="Pangilinan J."/>
            <person name="Riley R."/>
            <person name="LaButti K."/>
            <person name="Andreopoulos B."/>
            <person name="Lipzen A."/>
            <person name="Chen C."/>
            <person name="Yan M."/>
            <person name="Daum C."/>
            <person name="Ng V."/>
            <person name="Clum A."/>
            <person name="Steindorff A."/>
            <person name="Ohm R.A."/>
            <person name="Martin F."/>
            <person name="Silar P."/>
            <person name="Natvig D.O."/>
            <person name="Lalanne C."/>
            <person name="Gautier V."/>
            <person name="Ament-Velasquez S.L."/>
            <person name="Kruys A."/>
            <person name="Hutchinson M.I."/>
            <person name="Powell A.J."/>
            <person name="Barry K."/>
            <person name="Miller A.N."/>
            <person name="Grigoriev I.V."/>
            <person name="Debuchy R."/>
            <person name="Gladieux P."/>
            <person name="Hiltunen Thoren M."/>
            <person name="Johannesson H."/>
        </authorList>
    </citation>
    <scope>NUCLEOTIDE SEQUENCE</scope>
    <source>
        <strain evidence="5">CBS 508.74</strain>
    </source>
</reference>
<protein>
    <submittedName>
        <fullName evidence="5">Amidase</fullName>
    </submittedName>
</protein>
<evidence type="ECO:0000313" key="6">
    <source>
        <dbReference type="Proteomes" id="UP001302812"/>
    </source>
</evidence>
<dbReference type="InterPro" id="IPR036928">
    <property type="entry name" value="AS_sf"/>
</dbReference>
<reference evidence="5" key="2">
    <citation type="submission" date="2023-05" db="EMBL/GenBank/DDBJ databases">
        <authorList>
            <consortium name="Lawrence Berkeley National Laboratory"/>
            <person name="Steindorff A."/>
            <person name="Hensen N."/>
            <person name="Bonometti L."/>
            <person name="Westerberg I."/>
            <person name="Brannstrom I.O."/>
            <person name="Guillou S."/>
            <person name="Cros-Aarteil S."/>
            <person name="Calhoun S."/>
            <person name="Haridas S."/>
            <person name="Kuo A."/>
            <person name="Mondo S."/>
            <person name="Pangilinan J."/>
            <person name="Riley R."/>
            <person name="Labutti K."/>
            <person name="Andreopoulos B."/>
            <person name="Lipzen A."/>
            <person name="Chen C."/>
            <person name="Yanf M."/>
            <person name="Daum C."/>
            <person name="Ng V."/>
            <person name="Clum A."/>
            <person name="Ohm R."/>
            <person name="Martin F."/>
            <person name="Silar P."/>
            <person name="Natvig D."/>
            <person name="Lalanne C."/>
            <person name="Gautier V."/>
            <person name="Ament-Velasquez S.L."/>
            <person name="Kruys A."/>
            <person name="Hutchinson M.I."/>
            <person name="Powell A.J."/>
            <person name="Barry K."/>
            <person name="Miller A.N."/>
            <person name="Grigoriev I.V."/>
            <person name="Debuchy R."/>
            <person name="Gladieux P."/>
            <person name="Thoren M.H."/>
            <person name="Johannesson H."/>
        </authorList>
    </citation>
    <scope>NUCLEOTIDE SEQUENCE</scope>
    <source>
        <strain evidence="5">CBS 508.74</strain>
    </source>
</reference>
<dbReference type="Gene3D" id="3.90.1300.10">
    <property type="entry name" value="Amidase signature (AS) domain"/>
    <property type="match status" value="1"/>
</dbReference>
<accession>A0AAN6TDV4</accession>
<dbReference type="RefSeq" id="XP_064670115.1">
    <property type="nucleotide sequence ID" value="XM_064811595.1"/>
</dbReference>
<proteinExistence type="inferred from homology"/>
<dbReference type="PANTHER" id="PTHR46072:SF8">
    <property type="entry name" value="AMIDASE DOMAIN-CONTAINING PROTEIN"/>
    <property type="match status" value="1"/>
</dbReference>
<dbReference type="EMBL" id="MU853342">
    <property type="protein sequence ID" value="KAK4112545.1"/>
    <property type="molecule type" value="Genomic_DNA"/>
</dbReference>
<evidence type="ECO:0000313" key="5">
    <source>
        <dbReference type="EMBL" id="KAK4112545.1"/>
    </source>
</evidence>
<evidence type="ECO:0000256" key="1">
    <source>
        <dbReference type="ARBA" id="ARBA00009199"/>
    </source>
</evidence>
<sequence>MLPAGSSSAIHWRQIVSEKLRVDYAKIPRQWRLETHVIEKARTTKQIAGSFIEHLLDPETRNITSLDVQDLVAAMANGSLSAVKVVTAFCKRASYAHQLSNLLLEIGFDNALARAKELDDYFESNGKLFGPLHGIPVTLKDQFHVKGLETSMAFVSWIGTFEGKRGTGKERVFESELVRELWSLGAIPIGKAPETNNNILGYTRNPFNQGLSSGGSSGGEGVMQALKGSVFGIGTDIGGSVSMPAAYQGLFSIKPSSGRLSFKGVANTGPGQQVMPTVPGIMGHSIATLKLVFQSLLSTEPWLHDSHALPIPWRHEREYDPDSEQGYKPAFGFMSNDGVVTPHPPIARALRIVHEALDESGYQLLDWKPPSNNESEELHGPIARGDGCPDAYEAIKMSGEPIVPEIDDVFPGGKLMPPLPLPEYEKFVIHMKDFRNRYHDYWMSSAGKTHTGRPVEAVISPVTPYAAVIPGKFRYSAYTNSLNVLDYVSIVIPVTFANRDIDQVSHDYKPLTNEDRINMELYDAEAHDGAPAAVQIFGRRWTEERLLSMAHLVVDALERYAQRHGRMV</sequence>
<keyword evidence="2" id="KW-0378">Hydrolase</keyword>
<comment type="caution">
    <text evidence="5">The sequence shown here is derived from an EMBL/GenBank/DDBJ whole genome shotgun (WGS) entry which is preliminary data.</text>
</comment>
<dbReference type="InterPro" id="IPR023631">
    <property type="entry name" value="Amidase_dom"/>
</dbReference>
<evidence type="ECO:0000259" key="4">
    <source>
        <dbReference type="Pfam" id="PF01425"/>
    </source>
</evidence>
<organism evidence="5 6">
    <name type="scientific">Canariomyces notabilis</name>
    <dbReference type="NCBI Taxonomy" id="2074819"/>
    <lineage>
        <taxon>Eukaryota</taxon>
        <taxon>Fungi</taxon>
        <taxon>Dikarya</taxon>
        <taxon>Ascomycota</taxon>
        <taxon>Pezizomycotina</taxon>
        <taxon>Sordariomycetes</taxon>
        <taxon>Sordariomycetidae</taxon>
        <taxon>Sordariales</taxon>
        <taxon>Chaetomiaceae</taxon>
        <taxon>Canariomyces</taxon>
    </lineage>
</organism>
<comment type="similarity">
    <text evidence="1">Belongs to the amidase family.</text>
</comment>
<dbReference type="Proteomes" id="UP001302812">
    <property type="component" value="Unassembled WGS sequence"/>
</dbReference>
<dbReference type="PANTHER" id="PTHR46072">
    <property type="entry name" value="AMIDASE-RELATED-RELATED"/>
    <property type="match status" value="1"/>
</dbReference>